<dbReference type="GO" id="GO:0005886">
    <property type="term" value="C:plasma membrane"/>
    <property type="evidence" value="ECO:0007669"/>
    <property type="project" value="UniProtKB-SubCell"/>
</dbReference>
<dbReference type="RefSeq" id="WP_183648311.1">
    <property type="nucleotide sequence ID" value="NZ_BAAAXX010000100.1"/>
</dbReference>
<feature type="transmembrane region" description="Helical" evidence="7">
    <location>
        <begin position="112"/>
        <end position="132"/>
    </location>
</feature>
<protein>
    <submittedName>
        <fullName evidence="9">ABC-type glycerol-3-phosphate transport system permease component</fullName>
    </submittedName>
</protein>
<organism evidence="9 10">
    <name type="scientific">Nonomuraea dietziae</name>
    <dbReference type="NCBI Taxonomy" id="65515"/>
    <lineage>
        <taxon>Bacteria</taxon>
        <taxon>Bacillati</taxon>
        <taxon>Actinomycetota</taxon>
        <taxon>Actinomycetes</taxon>
        <taxon>Streptosporangiales</taxon>
        <taxon>Streptosporangiaceae</taxon>
        <taxon>Nonomuraea</taxon>
    </lineage>
</organism>
<evidence type="ECO:0000256" key="2">
    <source>
        <dbReference type="ARBA" id="ARBA00022448"/>
    </source>
</evidence>
<feature type="transmembrane region" description="Helical" evidence="7">
    <location>
        <begin position="246"/>
        <end position="266"/>
    </location>
</feature>
<keyword evidence="4 7" id="KW-0812">Transmembrane</keyword>
<evidence type="ECO:0000313" key="9">
    <source>
        <dbReference type="EMBL" id="MBB3727564.1"/>
    </source>
</evidence>
<dbReference type="Proteomes" id="UP000579945">
    <property type="component" value="Unassembled WGS sequence"/>
</dbReference>
<evidence type="ECO:0000259" key="8">
    <source>
        <dbReference type="PROSITE" id="PS50928"/>
    </source>
</evidence>
<dbReference type="InterPro" id="IPR050901">
    <property type="entry name" value="BP-dep_ABC_trans_perm"/>
</dbReference>
<feature type="transmembrane region" description="Helical" evidence="7">
    <location>
        <begin position="144"/>
        <end position="167"/>
    </location>
</feature>
<dbReference type="AlphaFoldDB" id="A0A7W5V925"/>
<evidence type="ECO:0000256" key="6">
    <source>
        <dbReference type="ARBA" id="ARBA00023136"/>
    </source>
</evidence>
<comment type="similarity">
    <text evidence="7">Belongs to the binding-protein-dependent transport system permease family.</text>
</comment>
<dbReference type="Gene3D" id="1.10.3720.10">
    <property type="entry name" value="MetI-like"/>
    <property type="match status" value="1"/>
</dbReference>
<dbReference type="GeneID" id="95389856"/>
<keyword evidence="2 7" id="KW-0813">Transport</keyword>
<accession>A0A7W5V925</accession>
<dbReference type="CDD" id="cd06261">
    <property type="entry name" value="TM_PBP2"/>
    <property type="match status" value="1"/>
</dbReference>
<keyword evidence="6 7" id="KW-0472">Membrane</keyword>
<dbReference type="GO" id="GO:0055085">
    <property type="term" value="P:transmembrane transport"/>
    <property type="evidence" value="ECO:0007669"/>
    <property type="project" value="InterPro"/>
</dbReference>
<dbReference type="Pfam" id="PF00528">
    <property type="entry name" value="BPD_transp_1"/>
    <property type="match status" value="1"/>
</dbReference>
<dbReference type="PANTHER" id="PTHR32243:SF24">
    <property type="entry name" value="DIACETYLCHITOBIOSE UPTAKE SYSTEM PERMEASE PROTEIN NGCG"/>
    <property type="match status" value="1"/>
</dbReference>
<evidence type="ECO:0000313" key="10">
    <source>
        <dbReference type="Proteomes" id="UP000579945"/>
    </source>
</evidence>
<gene>
    <name evidence="9" type="ORF">FHR33_003424</name>
</gene>
<evidence type="ECO:0000256" key="1">
    <source>
        <dbReference type="ARBA" id="ARBA00004651"/>
    </source>
</evidence>
<sequence length="281" mass="30913">MTTRTVRRSRGPLFLLAMPLAWSLAVFDLFVVGWMALSSLKTTREVVHDPWGLPSELQWGNYGEAWTSAAFGDGVLNSLLLVTGSGLGTILLAAPAAYVLSRFRWRLSGPVTVFFAMGLGIPGPAIMIPIYLGLDRMGLIDSLAGLLIVYIATNLPFSVFFLTAFFASLPRELEEAAALDGSSPYHTYWRVMLPLTRSGLIALFILQAIGDWGETFFALSFLREQKTISLTLLNFIQTMQYTGARWSVLFAGICIVVIPLLLLYLWMSSRLIEGIAAGYGK</sequence>
<dbReference type="EMBL" id="JACIBV010000001">
    <property type="protein sequence ID" value="MBB3727564.1"/>
    <property type="molecule type" value="Genomic_DNA"/>
</dbReference>
<evidence type="ECO:0000256" key="4">
    <source>
        <dbReference type="ARBA" id="ARBA00022692"/>
    </source>
</evidence>
<keyword evidence="10" id="KW-1185">Reference proteome</keyword>
<feature type="domain" description="ABC transmembrane type-1" evidence="8">
    <location>
        <begin position="75"/>
        <end position="267"/>
    </location>
</feature>
<dbReference type="InterPro" id="IPR035906">
    <property type="entry name" value="MetI-like_sf"/>
</dbReference>
<dbReference type="InterPro" id="IPR000515">
    <property type="entry name" value="MetI-like"/>
</dbReference>
<proteinExistence type="inferred from homology"/>
<feature type="transmembrane region" description="Helical" evidence="7">
    <location>
        <begin position="12"/>
        <end position="37"/>
    </location>
</feature>
<feature type="transmembrane region" description="Helical" evidence="7">
    <location>
        <begin position="79"/>
        <end position="100"/>
    </location>
</feature>
<comment type="caution">
    <text evidence="9">The sequence shown here is derived from an EMBL/GenBank/DDBJ whole genome shotgun (WGS) entry which is preliminary data.</text>
</comment>
<dbReference type="PANTHER" id="PTHR32243">
    <property type="entry name" value="MALTOSE TRANSPORT SYSTEM PERMEASE-RELATED"/>
    <property type="match status" value="1"/>
</dbReference>
<keyword evidence="3" id="KW-1003">Cell membrane</keyword>
<keyword evidence="5 7" id="KW-1133">Transmembrane helix</keyword>
<comment type="subcellular location">
    <subcellularLocation>
        <location evidence="1 7">Cell membrane</location>
        <topology evidence="1 7">Multi-pass membrane protein</topology>
    </subcellularLocation>
</comment>
<name>A0A7W5V925_9ACTN</name>
<reference evidence="9 10" key="1">
    <citation type="submission" date="2020-08" db="EMBL/GenBank/DDBJ databases">
        <title>Sequencing the genomes of 1000 actinobacteria strains.</title>
        <authorList>
            <person name="Klenk H.-P."/>
        </authorList>
    </citation>
    <scope>NUCLEOTIDE SEQUENCE [LARGE SCALE GENOMIC DNA]</scope>
    <source>
        <strain evidence="9 10">DSM 44320</strain>
    </source>
</reference>
<evidence type="ECO:0000256" key="7">
    <source>
        <dbReference type="RuleBase" id="RU363032"/>
    </source>
</evidence>
<dbReference type="SUPFAM" id="SSF161098">
    <property type="entry name" value="MetI-like"/>
    <property type="match status" value="1"/>
</dbReference>
<evidence type="ECO:0000256" key="3">
    <source>
        <dbReference type="ARBA" id="ARBA00022475"/>
    </source>
</evidence>
<dbReference type="PROSITE" id="PS50928">
    <property type="entry name" value="ABC_TM1"/>
    <property type="match status" value="1"/>
</dbReference>
<evidence type="ECO:0000256" key="5">
    <source>
        <dbReference type="ARBA" id="ARBA00022989"/>
    </source>
</evidence>